<organism evidence="1 2">
    <name type="scientific">Telmatospirillum siberiense</name>
    <dbReference type="NCBI Taxonomy" id="382514"/>
    <lineage>
        <taxon>Bacteria</taxon>
        <taxon>Pseudomonadati</taxon>
        <taxon>Pseudomonadota</taxon>
        <taxon>Alphaproteobacteria</taxon>
        <taxon>Rhodospirillales</taxon>
        <taxon>Rhodospirillaceae</taxon>
        <taxon>Telmatospirillum</taxon>
    </lineage>
</organism>
<evidence type="ECO:0000313" key="1">
    <source>
        <dbReference type="EMBL" id="PKU23671.1"/>
    </source>
</evidence>
<dbReference type="SUPFAM" id="SSF55136">
    <property type="entry name" value="Probable bacterial effector-binding domain"/>
    <property type="match status" value="1"/>
</dbReference>
<proteinExistence type="predicted"/>
<dbReference type="RefSeq" id="WP_101251523.1">
    <property type="nucleotide sequence ID" value="NZ_PIUM01000018.1"/>
</dbReference>
<comment type="caution">
    <text evidence="1">The sequence shown here is derived from an EMBL/GenBank/DDBJ whole genome shotgun (WGS) entry which is preliminary data.</text>
</comment>
<dbReference type="PANTHER" id="PTHR11220:SF58">
    <property type="entry name" value="SOUL HEME-BINDING FAMILY PROTEIN"/>
    <property type="match status" value="1"/>
</dbReference>
<dbReference type="OrthoDB" id="2156220at2"/>
<dbReference type="Gene3D" id="3.20.80.10">
    <property type="entry name" value="Regulatory factor, effector binding domain"/>
    <property type="match status" value="1"/>
</dbReference>
<reference evidence="2" key="1">
    <citation type="submission" date="2017-12" db="EMBL/GenBank/DDBJ databases">
        <title>Draft genome sequence of Telmatospirillum siberiense 26-4b1T, an acidotolerant peatland alphaproteobacterium potentially involved in sulfur cycling.</title>
        <authorList>
            <person name="Hausmann B."/>
            <person name="Pjevac P."/>
            <person name="Schreck K."/>
            <person name="Herbold C.W."/>
            <person name="Daims H."/>
            <person name="Wagner M."/>
            <person name="Pester M."/>
            <person name="Loy A."/>
        </authorList>
    </citation>
    <scope>NUCLEOTIDE SEQUENCE [LARGE SCALE GENOMIC DNA]</scope>
    <source>
        <strain evidence="2">26-4b1</strain>
    </source>
</reference>
<accession>A0A2N3PTE0</accession>
<dbReference type="PANTHER" id="PTHR11220">
    <property type="entry name" value="HEME-BINDING PROTEIN-RELATED"/>
    <property type="match status" value="1"/>
</dbReference>
<keyword evidence="2" id="KW-1185">Reference proteome</keyword>
<dbReference type="Pfam" id="PF04832">
    <property type="entry name" value="SOUL"/>
    <property type="match status" value="1"/>
</dbReference>
<gene>
    <name evidence="1" type="ORF">CWS72_15485</name>
</gene>
<protein>
    <submittedName>
        <fullName evidence="1">Heme-binding protein</fullName>
    </submittedName>
</protein>
<sequence>MLDSVFDFFSALGFAVIAIFGINVGTDEPAYEVVERIGDGIEIRCYPPRNAAETTVDASKSDNPSGEAFRILAGYIFGGNKVRRKIAMTAPVEIDRPGEKIAMTAPVEMTVSSGVMTMRFFMPSHHALGDLPEPDDPRVKLMVIPATTVAVITFSGLSDKINQPEESQLRIALRDTQWIMTGPATAYYYNPPWTLPFLRTNEVVIPVRR</sequence>
<name>A0A2N3PTE0_9PROT</name>
<evidence type="ECO:0000313" key="2">
    <source>
        <dbReference type="Proteomes" id="UP000233293"/>
    </source>
</evidence>
<dbReference type="EMBL" id="PIUM01000018">
    <property type="protein sequence ID" value="PKU23671.1"/>
    <property type="molecule type" value="Genomic_DNA"/>
</dbReference>
<dbReference type="InterPro" id="IPR006917">
    <property type="entry name" value="SOUL_heme-bd"/>
</dbReference>
<dbReference type="AlphaFoldDB" id="A0A2N3PTE0"/>
<dbReference type="InterPro" id="IPR011256">
    <property type="entry name" value="Reg_factor_effector_dom_sf"/>
</dbReference>
<dbReference type="Proteomes" id="UP000233293">
    <property type="component" value="Unassembled WGS sequence"/>
</dbReference>